<protein>
    <submittedName>
        <fullName evidence="9">DsbA family protein</fullName>
    </submittedName>
</protein>
<evidence type="ECO:0000256" key="5">
    <source>
        <dbReference type="ARBA" id="ARBA00023284"/>
    </source>
</evidence>
<keyword evidence="7" id="KW-0812">Transmembrane</keyword>
<evidence type="ECO:0000256" key="7">
    <source>
        <dbReference type="SAM" id="Phobius"/>
    </source>
</evidence>
<dbReference type="InterPro" id="IPR036249">
    <property type="entry name" value="Thioredoxin-like_sf"/>
</dbReference>
<dbReference type="PROSITE" id="PS51352">
    <property type="entry name" value="THIOREDOXIN_2"/>
    <property type="match status" value="1"/>
</dbReference>
<evidence type="ECO:0000256" key="3">
    <source>
        <dbReference type="ARBA" id="ARBA00023002"/>
    </source>
</evidence>
<feature type="domain" description="Thioredoxin" evidence="8">
    <location>
        <begin position="43"/>
        <end position="242"/>
    </location>
</feature>
<comment type="similarity">
    <text evidence="1">Belongs to the thioredoxin family. DsbA subfamily.</text>
</comment>
<accession>A0ABY3RN59</accession>
<keyword evidence="4" id="KW-1015">Disulfide bond</keyword>
<keyword evidence="7" id="KW-1133">Transmembrane helix</keyword>
<proteinExistence type="inferred from homology"/>
<keyword evidence="2" id="KW-0732">Signal</keyword>
<name>A0ABY3RN59_9MICO</name>
<keyword evidence="3" id="KW-0560">Oxidoreductase</keyword>
<dbReference type="Proteomes" id="UP001199642">
    <property type="component" value="Chromosome"/>
</dbReference>
<dbReference type="Gene3D" id="3.40.30.10">
    <property type="entry name" value="Glutaredoxin"/>
    <property type="match status" value="1"/>
</dbReference>
<dbReference type="InterPro" id="IPR012336">
    <property type="entry name" value="Thioredoxin-like_fold"/>
</dbReference>
<evidence type="ECO:0000256" key="2">
    <source>
        <dbReference type="ARBA" id="ARBA00022729"/>
    </source>
</evidence>
<dbReference type="EMBL" id="CP082781">
    <property type="protein sequence ID" value="UGS25002.1"/>
    <property type="molecule type" value="Genomic_DNA"/>
</dbReference>
<dbReference type="PANTHER" id="PTHR13887:SF14">
    <property type="entry name" value="DISULFIDE BOND FORMATION PROTEIN D"/>
    <property type="match status" value="1"/>
</dbReference>
<dbReference type="Pfam" id="PF13462">
    <property type="entry name" value="Thioredoxin_4"/>
    <property type="match status" value="1"/>
</dbReference>
<evidence type="ECO:0000313" key="9">
    <source>
        <dbReference type="EMBL" id="UGS25002.1"/>
    </source>
</evidence>
<sequence>MSESPRPDPTELTSKLTFYRRLTAALAIVVVFLGIVVVAQLTMNTGSAAPAAQPTTSSSPEVPELARRDPDDPMALGKVDAPVALVQWTDLRCPFCAAVHRDTIPTIIEEYVDKGLVRLEVRDVAFFGEQSEDAAVAARAAGEQGRFFEYLDAVYAAAPDSGHPDLPREKLIAFAKEAGIPDLDRFTAHLDDPAVRAAAQASTAEAQRLGVSAVPFFVANDTALSGAQPVAVFRDFLDRAIAQKG</sequence>
<dbReference type="SUPFAM" id="SSF52833">
    <property type="entry name" value="Thioredoxin-like"/>
    <property type="match status" value="1"/>
</dbReference>
<keyword evidence="5" id="KW-0676">Redox-active center</keyword>
<evidence type="ECO:0000256" key="4">
    <source>
        <dbReference type="ARBA" id="ARBA00023157"/>
    </source>
</evidence>
<keyword evidence="7" id="KW-0472">Membrane</keyword>
<organism evidence="9 10">
    <name type="scientific">Microbacterium resistens</name>
    <dbReference type="NCBI Taxonomy" id="156977"/>
    <lineage>
        <taxon>Bacteria</taxon>
        <taxon>Bacillati</taxon>
        <taxon>Actinomycetota</taxon>
        <taxon>Actinomycetes</taxon>
        <taxon>Micrococcales</taxon>
        <taxon>Microbacteriaceae</taxon>
        <taxon>Microbacterium</taxon>
    </lineage>
</organism>
<evidence type="ECO:0000313" key="10">
    <source>
        <dbReference type="Proteomes" id="UP001199642"/>
    </source>
</evidence>
<feature type="transmembrane region" description="Helical" evidence="7">
    <location>
        <begin position="21"/>
        <end position="43"/>
    </location>
</feature>
<keyword evidence="10" id="KW-1185">Reference proteome</keyword>
<feature type="region of interest" description="Disordered" evidence="6">
    <location>
        <begin position="47"/>
        <end position="73"/>
    </location>
</feature>
<feature type="compositionally biased region" description="Low complexity" evidence="6">
    <location>
        <begin position="47"/>
        <end position="60"/>
    </location>
</feature>
<reference evidence="9 10" key="1">
    <citation type="submission" date="2023-01" db="EMBL/GenBank/DDBJ databases">
        <title>Characterization of estradiol degrading bacteria Microbacterium sp. MZT7 and reveal degrading genes through genome analysis.</title>
        <authorList>
            <person name="Hao P."/>
            <person name="Gao Y."/>
        </authorList>
    </citation>
    <scope>NUCLEOTIDE SEQUENCE [LARGE SCALE GENOMIC DNA]</scope>
    <source>
        <strain evidence="9 10">MZT7</strain>
    </source>
</reference>
<dbReference type="PANTHER" id="PTHR13887">
    <property type="entry name" value="GLUTATHIONE S-TRANSFERASE KAPPA"/>
    <property type="match status" value="1"/>
</dbReference>
<evidence type="ECO:0000259" key="8">
    <source>
        <dbReference type="PROSITE" id="PS51352"/>
    </source>
</evidence>
<evidence type="ECO:0000256" key="6">
    <source>
        <dbReference type="SAM" id="MobiDB-lite"/>
    </source>
</evidence>
<evidence type="ECO:0000256" key="1">
    <source>
        <dbReference type="ARBA" id="ARBA00005791"/>
    </source>
</evidence>
<dbReference type="InterPro" id="IPR013766">
    <property type="entry name" value="Thioredoxin_domain"/>
</dbReference>
<gene>
    <name evidence="9" type="ORF">K8F61_09800</name>
</gene>
<dbReference type="RefSeq" id="WP_231818870.1">
    <property type="nucleotide sequence ID" value="NZ_CP082781.1"/>
</dbReference>